<reference evidence="2" key="1">
    <citation type="submission" date="2021-03" db="EMBL/GenBank/DDBJ databases">
        <title>Draft genome sequence of rust myrtle Austropuccinia psidii MF-1, a brazilian biotype.</title>
        <authorList>
            <person name="Quecine M.C."/>
            <person name="Pachon D.M.R."/>
            <person name="Bonatelli M.L."/>
            <person name="Correr F.H."/>
            <person name="Franceschini L.M."/>
            <person name="Leite T.F."/>
            <person name="Margarido G.R.A."/>
            <person name="Almeida C.A."/>
            <person name="Ferrarezi J.A."/>
            <person name="Labate C.A."/>
        </authorList>
    </citation>
    <scope>NUCLEOTIDE SEQUENCE</scope>
    <source>
        <strain evidence="2">MF-1</strain>
    </source>
</reference>
<gene>
    <name evidence="2" type="ORF">O181_121878</name>
</gene>
<evidence type="ECO:0000313" key="3">
    <source>
        <dbReference type="Proteomes" id="UP000765509"/>
    </source>
</evidence>
<keyword evidence="3" id="KW-1185">Reference proteome</keyword>
<evidence type="ECO:0000313" key="2">
    <source>
        <dbReference type="EMBL" id="MBW0582163.1"/>
    </source>
</evidence>
<feature type="region of interest" description="Disordered" evidence="1">
    <location>
        <begin position="37"/>
        <end position="56"/>
    </location>
</feature>
<feature type="compositionally biased region" description="Basic and acidic residues" evidence="1">
    <location>
        <begin position="249"/>
        <end position="258"/>
    </location>
</feature>
<dbReference type="EMBL" id="AVOT02111770">
    <property type="protein sequence ID" value="MBW0582163.1"/>
    <property type="molecule type" value="Genomic_DNA"/>
</dbReference>
<feature type="compositionally biased region" description="Polar residues" evidence="1">
    <location>
        <begin position="46"/>
        <end position="56"/>
    </location>
</feature>
<organism evidence="2 3">
    <name type="scientific">Austropuccinia psidii MF-1</name>
    <dbReference type="NCBI Taxonomy" id="1389203"/>
    <lineage>
        <taxon>Eukaryota</taxon>
        <taxon>Fungi</taxon>
        <taxon>Dikarya</taxon>
        <taxon>Basidiomycota</taxon>
        <taxon>Pucciniomycotina</taxon>
        <taxon>Pucciniomycetes</taxon>
        <taxon>Pucciniales</taxon>
        <taxon>Sphaerophragmiaceae</taxon>
        <taxon>Austropuccinia</taxon>
    </lineage>
</organism>
<name>A0A9Q3KIC4_9BASI</name>
<dbReference type="OrthoDB" id="2507825at2759"/>
<feature type="compositionally biased region" description="Basic and acidic residues" evidence="1">
    <location>
        <begin position="341"/>
        <end position="368"/>
    </location>
</feature>
<comment type="caution">
    <text evidence="2">The sequence shown here is derived from an EMBL/GenBank/DDBJ whole genome shotgun (WGS) entry which is preliminary data.</text>
</comment>
<feature type="compositionally biased region" description="Polar residues" evidence="1">
    <location>
        <begin position="265"/>
        <end position="289"/>
    </location>
</feature>
<protein>
    <submittedName>
        <fullName evidence="2">Uncharacterized protein</fullName>
    </submittedName>
</protein>
<proteinExistence type="predicted"/>
<evidence type="ECO:0000256" key="1">
    <source>
        <dbReference type="SAM" id="MobiDB-lite"/>
    </source>
</evidence>
<feature type="compositionally biased region" description="Polar residues" evidence="1">
    <location>
        <begin position="237"/>
        <end position="248"/>
    </location>
</feature>
<feature type="non-terminal residue" evidence="2">
    <location>
        <position position="1"/>
    </location>
</feature>
<feature type="region of interest" description="Disordered" evidence="1">
    <location>
        <begin position="237"/>
        <end position="290"/>
    </location>
</feature>
<dbReference type="AlphaFoldDB" id="A0A9Q3KIC4"/>
<feature type="region of interest" description="Disordered" evidence="1">
    <location>
        <begin position="340"/>
        <end position="368"/>
    </location>
</feature>
<sequence>LTMANQTPYSQLSAYEQINRLLSEQCEQSQALEDNKNRSPCILEGTPNTLGDTPSQSLQQKHKCRTHEEAQVYRQQVEHEQWQKRQRQINERVNAEAQRLRQAETCLAHQEQQKGDRGHFLWNEDSTKALLDLMMDYLNTDFTTLGFIAWSRYFKNNENRKKDLSFETLEHCYKALMTTYRLIKDSCDVTGGAGLYTQLQRYHMTNEVYDILKQLNMNNCGMESGNYTQEQVNDSNELTNENNWNTCGDNERENGHSDTEEEGQPNKNGQGTNDEMNQPGPSNAGQNIHASGRKNRRGLMSQESSISFASTRQDQSFLTNMNNNMQGMLCPLMMIMQQNQERAEERDRRQMERDEERRLQEERRHAEDEYGNVDDVCKSYRCGSGFYEGYLW</sequence>
<dbReference type="Proteomes" id="UP000765509">
    <property type="component" value="Unassembled WGS sequence"/>
</dbReference>
<accession>A0A9Q3KIC4</accession>